<comment type="caution">
    <text evidence="2">The sequence shown here is derived from an EMBL/GenBank/DDBJ whole genome shotgun (WGS) entry which is preliminary data.</text>
</comment>
<evidence type="ECO:0000259" key="1">
    <source>
        <dbReference type="Pfam" id="PF26253"/>
    </source>
</evidence>
<dbReference type="Proteomes" id="UP000245207">
    <property type="component" value="Unassembled WGS sequence"/>
</dbReference>
<feature type="domain" description="RDRP C-terminal head" evidence="1">
    <location>
        <begin position="66"/>
        <end position="143"/>
    </location>
</feature>
<dbReference type="GO" id="GO:0003968">
    <property type="term" value="F:RNA-directed RNA polymerase activity"/>
    <property type="evidence" value="ECO:0007669"/>
    <property type="project" value="UniProtKB-KW"/>
</dbReference>
<sequence length="159" mass="18160">MDRKPVYRSTSILGQIYDAFQSCKNEKLPVQGNNVPDSCLSLCKERYYAYKQDMTNALKSNHILKKDDASSVIEKYKHMLYGASDFKDTTRNIEHVYNEALAIYHVSYDYAKKLNDIAKCGFAWKVAGSALCAYYQKIHCMNTGDREITFVSSAFDGVF</sequence>
<dbReference type="PANTHER" id="PTHR23079">
    <property type="entry name" value="RNA-DEPENDENT RNA POLYMERASE"/>
    <property type="match status" value="1"/>
</dbReference>
<keyword evidence="2" id="KW-0548">Nucleotidyltransferase</keyword>
<dbReference type="InterPro" id="IPR007855">
    <property type="entry name" value="RDRP"/>
</dbReference>
<proteinExistence type="predicted"/>
<dbReference type="PANTHER" id="PTHR23079:SF55">
    <property type="entry name" value="RNA-DIRECTED RNA POLYMERASE"/>
    <property type="match status" value="1"/>
</dbReference>
<reference evidence="2 3" key="1">
    <citation type="journal article" date="2018" name="Mol. Plant">
        <title>The genome of Artemisia annua provides insight into the evolution of Asteraceae family and artemisinin biosynthesis.</title>
        <authorList>
            <person name="Shen Q."/>
            <person name="Zhang L."/>
            <person name="Liao Z."/>
            <person name="Wang S."/>
            <person name="Yan T."/>
            <person name="Shi P."/>
            <person name="Liu M."/>
            <person name="Fu X."/>
            <person name="Pan Q."/>
            <person name="Wang Y."/>
            <person name="Lv Z."/>
            <person name="Lu X."/>
            <person name="Zhang F."/>
            <person name="Jiang W."/>
            <person name="Ma Y."/>
            <person name="Chen M."/>
            <person name="Hao X."/>
            <person name="Li L."/>
            <person name="Tang Y."/>
            <person name="Lv G."/>
            <person name="Zhou Y."/>
            <person name="Sun X."/>
            <person name="Brodelius P.E."/>
            <person name="Rose J.K.C."/>
            <person name="Tang K."/>
        </authorList>
    </citation>
    <scope>NUCLEOTIDE SEQUENCE [LARGE SCALE GENOMIC DNA]</scope>
    <source>
        <strain evidence="3">cv. Huhao1</strain>
        <tissue evidence="2">Leaf</tissue>
    </source>
</reference>
<dbReference type="STRING" id="35608.A0A2U1MIK1"/>
<gene>
    <name evidence="2" type="ORF">CTI12_AA375890</name>
</gene>
<dbReference type="OrthoDB" id="6513042at2759"/>
<dbReference type="InterPro" id="IPR058752">
    <property type="entry name" value="RDRP_C_head"/>
</dbReference>
<dbReference type="AlphaFoldDB" id="A0A2U1MIK1"/>
<dbReference type="Pfam" id="PF26253">
    <property type="entry name" value="RdRP_head"/>
    <property type="match status" value="1"/>
</dbReference>
<protein>
    <submittedName>
        <fullName evidence="2">RNA-dependent RNA polymerase family protein</fullName>
    </submittedName>
</protein>
<organism evidence="2 3">
    <name type="scientific">Artemisia annua</name>
    <name type="common">Sweet wormwood</name>
    <dbReference type="NCBI Taxonomy" id="35608"/>
    <lineage>
        <taxon>Eukaryota</taxon>
        <taxon>Viridiplantae</taxon>
        <taxon>Streptophyta</taxon>
        <taxon>Embryophyta</taxon>
        <taxon>Tracheophyta</taxon>
        <taxon>Spermatophyta</taxon>
        <taxon>Magnoliopsida</taxon>
        <taxon>eudicotyledons</taxon>
        <taxon>Gunneridae</taxon>
        <taxon>Pentapetalae</taxon>
        <taxon>asterids</taxon>
        <taxon>campanulids</taxon>
        <taxon>Asterales</taxon>
        <taxon>Asteraceae</taxon>
        <taxon>Asteroideae</taxon>
        <taxon>Anthemideae</taxon>
        <taxon>Artemisiinae</taxon>
        <taxon>Artemisia</taxon>
    </lineage>
</organism>
<dbReference type="GO" id="GO:0030422">
    <property type="term" value="P:siRNA processing"/>
    <property type="evidence" value="ECO:0007669"/>
    <property type="project" value="TreeGrafter"/>
</dbReference>
<evidence type="ECO:0000313" key="2">
    <source>
        <dbReference type="EMBL" id="PWA61049.1"/>
    </source>
</evidence>
<evidence type="ECO:0000313" key="3">
    <source>
        <dbReference type="Proteomes" id="UP000245207"/>
    </source>
</evidence>
<dbReference type="EMBL" id="PKPP01005197">
    <property type="protein sequence ID" value="PWA61049.1"/>
    <property type="molecule type" value="Genomic_DNA"/>
</dbReference>
<name>A0A2U1MIK1_ARTAN</name>
<keyword evidence="2" id="KW-0696">RNA-directed RNA polymerase</keyword>
<keyword evidence="2" id="KW-0808">Transferase</keyword>
<dbReference type="GO" id="GO:0031380">
    <property type="term" value="C:nuclear RNA-directed RNA polymerase complex"/>
    <property type="evidence" value="ECO:0007669"/>
    <property type="project" value="TreeGrafter"/>
</dbReference>
<keyword evidence="3" id="KW-1185">Reference proteome</keyword>
<accession>A0A2U1MIK1</accession>